<reference evidence="5" key="1">
    <citation type="submission" date="2025-08" db="UniProtKB">
        <authorList>
            <consortium name="Ensembl"/>
        </authorList>
    </citation>
    <scope>IDENTIFICATION</scope>
</reference>
<proteinExistence type="predicted"/>
<dbReference type="SUPFAM" id="SSF54928">
    <property type="entry name" value="RNA-binding domain, RBD"/>
    <property type="match status" value="1"/>
</dbReference>
<evidence type="ECO:0000256" key="3">
    <source>
        <dbReference type="ARBA" id="ARBA00022884"/>
    </source>
</evidence>
<comment type="subcellular location">
    <subcellularLocation>
        <location evidence="1">Cytoplasm</location>
    </subcellularLocation>
</comment>
<reference evidence="5" key="2">
    <citation type="submission" date="2025-09" db="UniProtKB">
        <authorList>
            <consortium name="Ensembl"/>
        </authorList>
    </citation>
    <scope>IDENTIFICATION</scope>
</reference>
<evidence type="ECO:0000256" key="2">
    <source>
        <dbReference type="ARBA" id="ARBA00022490"/>
    </source>
</evidence>
<feature type="compositionally biased region" description="Gly residues" evidence="4">
    <location>
        <begin position="241"/>
        <end position="262"/>
    </location>
</feature>
<accession>A0A8C7AV84</accession>
<feature type="compositionally biased region" description="Acidic residues" evidence="4">
    <location>
        <begin position="53"/>
        <end position="65"/>
    </location>
</feature>
<evidence type="ECO:0000313" key="5">
    <source>
        <dbReference type="Ensembl" id="ENSNVIP00000012580.1"/>
    </source>
</evidence>
<evidence type="ECO:0008006" key="7">
    <source>
        <dbReference type="Google" id="ProtNLM"/>
    </source>
</evidence>
<dbReference type="GeneTree" id="ENSGT00940000161325"/>
<keyword evidence="6" id="KW-1185">Reference proteome</keyword>
<name>A0A8C7AV84_NEOVI</name>
<dbReference type="AlphaFoldDB" id="A0A8C7AV84"/>
<keyword evidence="2" id="KW-0963">Cytoplasm</keyword>
<dbReference type="GO" id="GO:0000288">
    <property type="term" value="P:nuclear-transcribed mRNA catabolic process, deadenylation-dependent decay"/>
    <property type="evidence" value="ECO:0007669"/>
    <property type="project" value="TreeGrafter"/>
</dbReference>
<dbReference type="GO" id="GO:0005737">
    <property type="term" value="C:cytoplasm"/>
    <property type="evidence" value="ECO:0007669"/>
    <property type="project" value="UniProtKB-SubCell"/>
</dbReference>
<dbReference type="Proteomes" id="UP000694425">
    <property type="component" value="Unplaced"/>
</dbReference>
<feature type="region of interest" description="Disordered" evidence="4">
    <location>
        <begin position="231"/>
        <end position="325"/>
    </location>
</feature>
<dbReference type="InterPro" id="IPR012677">
    <property type="entry name" value="Nucleotide-bd_a/b_plait_sf"/>
</dbReference>
<feature type="compositionally biased region" description="Gly residues" evidence="4">
    <location>
        <begin position="284"/>
        <end position="293"/>
    </location>
</feature>
<sequence>MGRSVHLPFLSHTLVPLPTEAWLQSLSRDPEAQGRGAWKPALGSGGGDRREEEPGEAEEDQEDEKADSLLSLWSGEDLAERPKPDQVTSTRGPANLARASGQMNLGGRLPHAEHTSRSPTVAATSTSLLRKLAVGAPGGRGARLLQRPLHTGGPYVWQVDYGGTAEELGAHFSPREFRRITILCAKFSGHPKGSLCIELDTKSSAQAAVGLDETIAPRRVIKVLPKRTSLPGIRSTDRGGFRGQPGAGGGLFPRSGVRGGAGFRSRRRNRGRGPRWGGACADSVGGGPAWGRGRGPRPRPRPVSPRRGGGSPFRGVRRAEGRVRF</sequence>
<organism evidence="5 6">
    <name type="scientific">Neovison vison</name>
    <name type="common">American mink</name>
    <name type="synonym">Mustela vison</name>
    <dbReference type="NCBI Taxonomy" id="452646"/>
    <lineage>
        <taxon>Eukaryota</taxon>
        <taxon>Metazoa</taxon>
        <taxon>Chordata</taxon>
        <taxon>Craniata</taxon>
        <taxon>Vertebrata</taxon>
        <taxon>Euteleostomi</taxon>
        <taxon>Mammalia</taxon>
        <taxon>Eutheria</taxon>
        <taxon>Laurasiatheria</taxon>
        <taxon>Carnivora</taxon>
        <taxon>Caniformia</taxon>
        <taxon>Musteloidea</taxon>
        <taxon>Mustelidae</taxon>
        <taxon>Mustelinae</taxon>
        <taxon>Neogale</taxon>
    </lineage>
</organism>
<dbReference type="Gene3D" id="3.30.70.330">
    <property type="match status" value="1"/>
</dbReference>
<dbReference type="Ensembl" id="ENSNVIT00000014767.1">
    <property type="protein sequence ID" value="ENSNVIP00000012580.1"/>
    <property type="gene ID" value="ENSNVIG00000009974.1"/>
</dbReference>
<dbReference type="GO" id="GO:0005634">
    <property type="term" value="C:nucleus"/>
    <property type="evidence" value="ECO:0007669"/>
    <property type="project" value="TreeGrafter"/>
</dbReference>
<keyword evidence="3" id="KW-0694">RNA-binding</keyword>
<protein>
    <recommendedName>
        <fullName evidence="7">RRM domain-containing protein</fullName>
    </recommendedName>
</protein>
<evidence type="ECO:0000256" key="4">
    <source>
        <dbReference type="SAM" id="MobiDB-lite"/>
    </source>
</evidence>
<dbReference type="GO" id="GO:0008143">
    <property type="term" value="F:poly(A) binding"/>
    <property type="evidence" value="ECO:0007669"/>
    <property type="project" value="TreeGrafter"/>
</dbReference>
<dbReference type="PANTHER" id="PTHR23236">
    <property type="entry name" value="EUKARYOTIC TRANSLATION INITIATION FACTOR 4B/4H"/>
    <property type="match status" value="1"/>
</dbReference>
<feature type="compositionally biased region" description="Basic residues" evidence="4">
    <location>
        <begin position="264"/>
        <end position="273"/>
    </location>
</feature>
<feature type="region of interest" description="Disordered" evidence="4">
    <location>
        <begin position="26"/>
        <end position="124"/>
    </location>
</feature>
<dbReference type="PANTHER" id="PTHR23236:SF27">
    <property type="entry name" value="EMBRYONIC POLYADENYLATE-BINDING PROTEIN 2"/>
    <property type="match status" value="1"/>
</dbReference>
<dbReference type="InterPro" id="IPR035979">
    <property type="entry name" value="RBD_domain_sf"/>
</dbReference>
<evidence type="ECO:0000313" key="6">
    <source>
        <dbReference type="Proteomes" id="UP000694425"/>
    </source>
</evidence>
<evidence type="ECO:0000256" key="1">
    <source>
        <dbReference type="ARBA" id="ARBA00004496"/>
    </source>
</evidence>